<dbReference type="EMBL" id="SWLG01000005">
    <property type="protein sequence ID" value="TLS37766.1"/>
    <property type="molecule type" value="Genomic_DNA"/>
</dbReference>
<reference evidence="1 2" key="1">
    <citation type="submission" date="2019-04" db="EMBL/GenBank/DDBJ databases">
        <title>Bacillus caeni sp. nov., a bacterium isolated from mangrove sediment.</title>
        <authorList>
            <person name="Huang H."/>
            <person name="Mo K."/>
            <person name="Hu Y."/>
        </authorList>
    </citation>
    <scope>NUCLEOTIDE SEQUENCE [LARGE SCALE GENOMIC DNA]</scope>
    <source>
        <strain evidence="1 2">HB172195</strain>
    </source>
</reference>
<dbReference type="Proteomes" id="UP000308230">
    <property type="component" value="Unassembled WGS sequence"/>
</dbReference>
<accession>A0A5R9F609</accession>
<sequence>MDGLYVKYEVRKKSDGSTVTGCFVLRPDKDQAARKALKAYAAATPNRELANDIYAWLNHLNAEG</sequence>
<proteinExistence type="predicted"/>
<evidence type="ECO:0000313" key="1">
    <source>
        <dbReference type="EMBL" id="TLS37766.1"/>
    </source>
</evidence>
<dbReference type="AlphaFoldDB" id="A0A5R9F609"/>
<keyword evidence="2" id="KW-1185">Reference proteome</keyword>
<protein>
    <submittedName>
        <fullName evidence="1">Uncharacterized protein</fullName>
    </submittedName>
</protein>
<organism evidence="1 2">
    <name type="scientific">Exobacillus caeni</name>
    <dbReference type="NCBI Taxonomy" id="2574798"/>
    <lineage>
        <taxon>Bacteria</taxon>
        <taxon>Bacillati</taxon>
        <taxon>Bacillota</taxon>
        <taxon>Bacilli</taxon>
        <taxon>Bacillales</taxon>
        <taxon>Guptibacillaceae</taxon>
        <taxon>Exobacillus</taxon>
    </lineage>
</organism>
<gene>
    <name evidence="1" type="ORF">FCL54_08060</name>
</gene>
<name>A0A5R9F609_9BACL</name>
<comment type="caution">
    <text evidence="1">The sequence shown here is derived from an EMBL/GenBank/DDBJ whole genome shotgun (WGS) entry which is preliminary data.</text>
</comment>
<dbReference type="RefSeq" id="WP_138125163.1">
    <property type="nucleotide sequence ID" value="NZ_SWLG01000005.1"/>
</dbReference>
<evidence type="ECO:0000313" key="2">
    <source>
        <dbReference type="Proteomes" id="UP000308230"/>
    </source>
</evidence>